<dbReference type="Gene3D" id="1.10.510.10">
    <property type="entry name" value="Transferase(Phosphotransferase) domain 1"/>
    <property type="match status" value="1"/>
</dbReference>
<protein>
    <recommendedName>
        <fullName evidence="1">Protein kinase domain-containing protein</fullName>
    </recommendedName>
</protein>
<gene>
    <name evidence="2" type="ORF">M9458_025855</name>
</gene>
<evidence type="ECO:0000259" key="1">
    <source>
        <dbReference type="PROSITE" id="PS50011"/>
    </source>
</evidence>
<dbReference type="InterPro" id="IPR050588">
    <property type="entry name" value="WNK_Ser-Thr_kinase"/>
</dbReference>
<accession>A0ABD0Q2A0</accession>
<feature type="non-terminal residue" evidence="2">
    <location>
        <position position="1"/>
    </location>
</feature>
<feature type="domain" description="Protein kinase" evidence="1">
    <location>
        <begin position="1"/>
        <end position="56"/>
    </location>
</feature>
<dbReference type="InterPro" id="IPR008271">
    <property type="entry name" value="Ser/Thr_kinase_AS"/>
</dbReference>
<proteinExistence type="predicted"/>
<dbReference type="InterPro" id="IPR011009">
    <property type="entry name" value="Kinase-like_dom_sf"/>
</dbReference>
<evidence type="ECO:0000313" key="3">
    <source>
        <dbReference type="Proteomes" id="UP001529510"/>
    </source>
</evidence>
<dbReference type="PROSITE" id="PS00108">
    <property type="entry name" value="PROTEIN_KINASE_ST"/>
    <property type="match status" value="1"/>
</dbReference>
<dbReference type="SUPFAM" id="SSF56112">
    <property type="entry name" value="Protein kinase-like (PK-like)"/>
    <property type="match status" value="1"/>
</dbReference>
<comment type="caution">
    <text evidence="2">The sequence shown here is derived from an EMBL/GenBank/DDBJ whole genome shotgun (WGS) entry which is preliminary data.</text>
</comment>
<keyword evidence="3" id="KW-1185">Reference proteome</keyword>
<dbReference type="PROSITE" id="PS50011">
    <property type="entry name" value="PROTEIN_KINASE_DOM"/>
    <property type="match status" value="1"/>
</dbReference>
<name>A0ABD0Q2A0_CIRMR</name>
<organism evidence="2 3">
    <name type="scientific">Cirrhinus mrigala</name>
    <name type="common">Mrigala</name>
    <dbReference type="NCBI Taxonomy" id="683832"/>
    <lineage>
        <taxon>Eukaryota</taxon>
        <taxon>Metazoa</taxon>
        <taxon>Chordata</taxon>
        <taxon>Craniata</taxon>
        <taxon>Vertebrata</taxon>
        <taxon>Euteleostomi</taxon>
        <taxon>Actinopterygii</taxon>
        <taxon>Neopterygii</taxon>
        <taxon>Teleostei</taxon>
        <taxon>Ostariophysi</taxon>
        <taxon>Cypriniformes</taxon>
        <taxon>Cyprinidae</taxon>
        <taxon>Labeoninae</taxon>
        <taxon>Labeonini</taxon>
        <taxon>Cirrhinus</taxon>
    </lineage>
</organism>
<dbReference type="Pfam" id="PF00069">
    <property type="entry name" value="Pkinase"/>
    <property type="match status" value="1"/>
</dbReference>
<dbReference type="InterPro" id="IPR000719">
    <property type="entry name" value="Prot_kinase_dom"/>
</dbReference>
<dbReference type="EMBL" id="JAMKFB020000012">
    <property type="protein sequence ID" value="KAL0180413.1"/>
    <property type="molecule type" value="Genomic_DNA"/>
</dbReference>
<evidence type="ECO:0000313" key="2">
    <source>
        <dbReference type="EMBL" id="KAL0180413.1"/>
    </source>
</evidence>
<sequence>RQILKGLHFLHTRAPPIIHRDLKCDNIFITGPTGSVKIGDLGLATLKRASFAKSVI</sequence>
<reference evidence="2 3" key="1">
    <citation type="submission" date="2024-05" db="EMBL/GenBank/DDBJ databases">
        <title>Genome sequencing and assembly of Indian major carp, Cirrhinus mrigala (Hamilton, 1822).</title>
        <authorList>
            <person name="Mohindra V."/>
            <person name="Chowdhury L.M."/>
            <person name="Lal K."/>
            <person name="Jena J.K."/>
        </authorList>
    </citation>
    <scope>NUCLEOTIDE SEQUENCE [LARGE SCALE GENOMIC DNA]</scope>
    <source>
        <strain evidence="2">CM1030</strain>
        <tissue evidence="2">Blood</tissue>
    </source>
</reference>
<dbReference type="AlphaFoldDB" id="A0ABD0Q2A0"/>
<dbReference type="Proteomes" id="UP001529510">
    <property type="component" value="Unassembled WGS sequence"/>
</dbReference>
<dbReference type="PANTHER" id="PTHR13902">
    <property type="entry name" value="SERINE/THREONINE-PROTEIN KINASE WNK WITH NO LYSINE -RELATED"/>
    <property type="match status" value="1"/>
</dbReference>
<feature type="non-terminal residue" evidence="2">
    <location>
        <position position="56"/>
    </location>
</feature>